<organism evidence="1 2">
    <name type="scientific">Streptococcus hyointestinalis</name>
    <dbReference type="NCBI Taxonomy" id="1337"/>
    <lineage>
        <taxon>Bacteria</taxon>
        <taxon>Bacillati</taxon>
        <taxon>Bacillota</taxon>
        <taxon>Bacilli</taxon>
        <taxon>Lactobacillales</taxon>
        <taxon>Streptococcaceae</taxon>
        <taxon>Streptococcus</taxon>
    </lineage>
</organism>
<dbReference type="GO" id="GO:0003700">
    <property type="term" value="F:DNA-binding transcription factor activity"/>
    <property type="evidence" value="ECO:0007669"/>
    <property type="project" value="TreeGrafter"/>
</dbReference>
<proteinExistence type="predicted"/>
<dbReference type="RefSeq" id="WP_115269347.1">
    <property type="nucleotide sequence ID" value="NZ_JBNPNB010000009.1"/>
</dbReference>
<accession>A0A380KAX0</accession>
<protein>
    <submittedName>
        <fullName evidence="1">Rrf2 family transcriptional regulators</fullName>
    </submittedName>
</protein>
<dbReference type="GO" id="GO:0005829">
    <property type="term" value="C:cytosol"/>
    <property type="evidence" value="ECO:0007669"/>
    <property type="project" value="TreeGrafter"/>
</dbReference>
<dbReference type="EMBL" id="UHFN01000007">
    <property type="protein sequence ID" value="SUN61286.1"/>
    <property type="molecule type" value="Genomic_DNA"/>
</dbReference>
<dbReference type="PROSITE" id="PS51197">
    <property type="entry name" value="HTH_RRF2_2"/>
    <property type="match status" value="1"/>
</dbReference>
<dbReference type="Proteomes" id="UP000254924">
    <property type="component" value="Unassembled WGS sequence"/>
</dbReference>
<gene>
    <name evidence="1" type="primary">nsrR</name>
    <name evidence="1" type="ORF">NCTC12224_01406</name>
</gene>
<dbReference type="OrthoDB" id="9808360at2"/>
<dbReference type="NCBIfam" id="TIGR00738">
    <property type="entry name" value="rrf2_super"/>
    <property type="match status" value="1"/>
</dbReference>
<dbReference type="InterPro" id="IPR036388">
    <property type="entry name" value="WH-like_DNA-bd_sf"/>
</dbReference>
<dbReference type="AlphaFoldDB" id="A0A380KAX0"/>
<reference evidence="1 2" key="1">
    <citation type="submission" date="2018-06" db="EMBL/GenBank/DDBJ databases">
        <authorList>
            <consortium name="Pathogen Informatics"/>
            <person name="Doyle S."/>
        </authorList>
    </citation>
    <scope>NUCLEOTIDE SEQUENCE [LARGE SCALE GENOMIC DNA]</scope>
    <source>
        <strain evidence="1 2">NCTC12224</strain>
    </source>
</reference>
<dbReference type="Pfam" id="PF02082">
    <property type="entry name" value="Rrf2"/>
    <property type="match status" value="1"/>
</dbReference>
<dbReference type="InterPro" id="IPR036390">
    <property type="entry name" value="WH_DNA-bd_sf"/>
</dbReference>
<evidence type="ECO:0000313" key="1">
    <source>
        <dbReference type="EMBL" id="SUN61286.1"/>
    </source>
</evidence>
<dbReference type="PANTHER" id="PTHR33221:SF15">
    <property type="entry name" value="HTH-TYPE TRANSCRIPTIONAL REGULATOR YWGB-RELATED"/>
    <property type="match status" value="1"/>
</dbReference>
<dbReference type="InterPro" id="IPR000944">
    <property type="entry name" value="Tscrpt_reg_Rrf2"/>
</dbReference>
<name>A0A380KAX0_9STRE</name>
<dbReference type="Gene3D" id="1.10.10.10">
    <property type="entry name" value="Winged helix-like DNA-binding domain superfamily/Winged helix DNA-binding domain"/>
    <property type="match status" value="1"/>
</dbReference>
<dbReference type="SUPFAM" id="SSF46785">
    <property type="entry name" value="Winged helix' DNA-binding domain"/>
    <property type="match status" value="1"/>
</dbReference>
<dbReference type="PANTHER" id="PTHR33221">
    <property type="entry name" value="WINGED HELIX-TURN-HELIX TRANSCRIPTIONAL REGULATOR, RRF2 FAMILY"/>
    <property type="match status" value="1"/>
</dbReference>
<evidence type="ECO:0000313" key="2">
    <source>
        <dbReference type="Proteomes" id="UP000254924"/>
    </source>
</evidence>
<keyword evidence="2" id="KW-1185">Reference proteome</keyword>
<sequence length="156" mass="17474">MKINKSVEQGVYVLLMMALQKDHAPVKSHVLSQILGVSDSYLKKILMKLAKAQLVVSSANKHGGYRLARPITDVSLADVLMALDDDKAITFKHLSQAIFDDKQHVKEGEDKILKALEAGQAAFYQEASKLKLSELLHEYAYESGVFDWEKRLDEAD</sequence>
<dbReference type="GeneID" id="78356723"/>